<evidence type="ECO:0000256" key="2">
    <source>
        <dbReference type="ARBA" id="ARBA00005854"/>
    </source>
</evidence>
<dbReference type="SUPFAM" id="SSF143548">
    <property type="entry name" value="Serine metabolism enzymes domain"/>
    <property type="match status" value="1"/>
</dbReference>
<dbReference type="PROSITE" id="PS00065">
    <property type="entry name" value="D_2_HYDROXYACID_DH_1"/>
    <property type="match status" value="1"/>
</dbReference>
<sequence>MARILVSEELAEGGLNKLRAAGHEVDVQTGLSPEQLKGAIVGAHALIVRSATQVDADLLAAGNDLMVVGRAGVGLDNVDVEAATRRGVMVANAPESNIVSAAEHTMAMLLAVARNVPQAHSALVQGRWERSKWEGVELFDKTLGVVGLGRIGKLVAQRAAAFGMRIVAFDPFVSDERARAMNIELLDLDTLVKRSDFITVHLPKNKETIGLFNTEMFKKAKPSLRIINVARGGIISEADLADAVKNGVIAGAALDVFDKEPTTESVLFGVDGIVVTPHLGASTTEAQDRAGLDIADQILLALSGDFVPYAVNISAADANETLKPYLPLAERLGRLFSSAAGDTKDLEIIATGEIAGYDTRILTLSALKGFFSMRTDDAVTYVNAPQVAQAQGVEVKESKVSAAAANSDYVNLVTLRAGSHAIAGTLVGPRRQARIVMVDEHGTDVPPSNHMLVVRNDDRPGVIGLVGTLLGRHNVNIADMDVGRADRPGTALMVIAPTADVPDEVLDELRTQPGIIEVTSLRA</sequence>
<dbReference type="Gene3D" id="3.40.50.720">
    <property type="entry name" value="NAD(P)-binding Rossmann-like Domain"/>
    <property type="match status" value="2"/>
</dbReference>
<proteinExistence type="inferred from homology"/>
<dbReference type="InterPro" id="IPR006140">
    <property type="entry name" value="D-isomer_DH_NAD-bd"/>
</dbReference>
<dbReference type="Gene3D" id="3.30.70.260">
    <property type="match status" value="1"/>
</dbReference>
<dbReference type="EC" id="1.1.1.95" evidence="3"/>
<evidence type="ECO:0000259" key="7">
    <source>
        <dbReference type="PROSITE" id="PS51671"/>
    </source>
</evidence>
<dbReference type="PROSITE" id="PS00670">
    <property type="entry name" value="D_2_HYDROXYACID_DH_2"/>
    <property type="match status" value="1"/>
</dbReference>
<dbReference type="InterPro" id="IPR036291">
    <property type="entry name" value="NAD(P)-bd_dom_sf"/>
</dbReference>
<dbReference type="PANTHER" id="PTHR42938:SF47">
    <property type="entry name" value="HYDROXYPYRUVATE REDUCTASE"/>
    <property type="match status" value="1"/>
</dbReference>
<dbReference type="NCBIfam" id="TIGR01327">
    <property type="entry name" value="PGDH"/>
    <property type="match status" value="1"/>
</dbReference>
<evidence type="ECO:0000313" key="8">
    <source>
        <dbReference type="EMBL" id="CAB4566392.1"/>
    </source>
</evidence>
<dbReference type="EMBL" id="CAEZTQ010000023">
    <property type="protein sequence ID" value="CAB4566392.1"/>
    <property type="molecule type" value="Genomic_DNA"/>
</dbReference>
<dbReference type="SUPFAM" id="SSF55021">
    <property type="entry name" value="ACT-like"/>
    <property type="match status" value="1"/>
</dbReference>
<dbReference type="CDD" id="cd04902">
    <property type="entry name" value="ACT_3PGDH-xct"/>
    <property type="match status" value="1"/>
</dbReference>
<dbReference type="InterPro" id="IPR029752">
    <property type="entry name" value="D-isomer_DH_CS1"/>
</dbReference>
<dbReference type="Pfam" id="PF00389">
    <property type="entry name" value="2-Hacid_dh"/>
    <property type="match status" value="1"/>
</dbReference>
<evidence type="ECO:0000256" key="4">
    <source>
        <dbReference type="ARBA" id="ARBA00023002"/>
    </source>
</evidence>
<feature type="domain" description="ACT" evidence="7">
    <location>
        <begin position="451"/>
        <end position="523"/>
    </location>
</feature>
<organism evidence="8">
    <name type="scientific">freshwater metagenome</name>
    <dbReference type="NCBI Taxonomy" id="449393"/>
    <lineage>
        <taxon>unclassified sequences</taxon>
        <taxon>metagenomes</taxon>
        <taxon>ecological metagenomes</taxon>
    </lineage>
</organism>
<reference evidence="8" key="1">
    <citation type="submission" date="2020-05" db="EMBL/GenBank/DDBJ databases">
        <authorList>
            <person name="Chiriac C."/>
            <person name="Salcher M."/>
            <person name="Ghai R."/>
            <person name="Kavagutti S V."/>
        </authorList>
    </citation>
    <scope>NUCLEOTIDE SEQUENCE</scope>
</reference>
<comment type="catalytic activity">
    <reaction evidence="6">
        <text>(2R)-3-phosphoglycerate + NAD(+) = 3-phosphooxypyruvate + NADH + H(+)</text>
        <dbReference type="Rhea" id="RHEA:12641"/>
        <dbReference type="ChEBI" id="CHEBI:15378"/>
        <dbReference type="ChEBI" id="CHEBI:18110"/>
        <dbReference type="ChEBI" id="CHEBI:57540"/>
        <dbReference type="ChEBI" id="CHEBI:57945"/>
        <dbReference type="ChEBI" id="CHEBI:58272"/>
        <dbReference type="EC" id="1.1.1.95"/>
    </reaction>
</comment>
<evidence type="ECO:0000256" key="5">
    <source>
        <dbReference type="ARBA" id="ARBA00023027"/>
    </source>
</evidence>
<evidence type="ECO:0000256" key="3">
    <source>
        <dbReference type="ARBA" id="ARBA00013143"/>
    </source>
</evidence>
<dbReference type="PROSITE" id="PS51671">
    <property type="entry name" value="ACT"/>
    <property type="match status" value="1"/>
</dbReference>
<dbReference type="InterPro" id="IPR045865">
    <property type="entry name" value="ACT-like_dom_sf"/>
</dbReference>
<dbReference type="CDD" id="cd12173">
    <property type="entry name" value="PGDH_4"/>
    <property type="match status" value="1"/>
</dbReference>
<dbReference type="InterPro" id="IPR029009">
    <property type="entry name" value="ASB_dom_sf"/>
</dbReference>
<comment type="pathway">
    <text evidence="1">Amino-acid biosynthesis; L-serine biosynthesis; L-serine from 3-phospho-D-glycerate: step 1/3.</text>
</comment>
<keyword evidence="4" id="KW-0560">Oxidoreductase</keyword>
<dbReference type="FunFam" id="3.40.50.720:FF:000021">
    <property type="entry name" value="D-3-phosphoglycerate dehydrogenase"/>
    <property type="match status" value="1"/>
</dbReference>
<dbReference type="Pfam" id="PF19304">
    <property type="entry name" value="PGDH_inter"/>
    <property type="match status" value="1"/>
</dbReference>
<dbReference type="UniPathway" id="UPA00135">
    <property type="reaction ID" value="UER00196"/>
</dbReference>
<keyword evidence="5" id="KW-0520">NAD</keyword>
<dbReference type="Gene3D" id="3.30.1330.90">
    <property type="entry name" value="D-3-phosphoglycerate dehydrogenase, domain 3"/>
    <property type="match status" value="1"/>
</dbReference>
<dbReference type="Pfam" id="PF01842">
    <property type="entry name" value="ACT"/>
    <property type="match status" value="1"/>
</dbReference>
<dbReference type="InterPro" id="IPR006139">
    <property type="entry name" value="D-isomer_2_OHA_DH_cat_dom"/>
</dbReference>
<dbReference type="FunFam" id="3.30.70.260:FF:000008">
    <property type="entry name" value="D-3-phosphoglycerate dehydrogenase, chloroplastic"/>
    <property type="match status" value="1"/>
</dbReference>
<evidence type="ECO:0000256" key="1">
    <source>
        <dbReference type="ARBA" id="ARBA00005216"/>
    </source>
</evidence>
<protein>
    <recommendedName>
        <fullName evidence="3">phosphoglycerate dehydrogenase</fullName>
        <ecNumber evidence="3">1.1.1.95</ecNumber>
    </recommendedName>
</protein>
<dbReference type="Pfam" id="PF02826">
    <property type="entry name" value="2-Hacid_dh_C"/>
    <property type="match status" value="1"/>
</dbReference>
<name>A0A6J6DQI9_9ZZZZ</name>
<dbReference type="PANTHER" id="PTHR42938">
    <property type="entry name" value="FORMATE DEHYDROGENASE 1"/>
    <property type="match status" value="1"/>
</dbReference>
<dbReference type="InterPro" id="IPR006236">
    <property type="entry name" value="PGDH"/>
</dbReference>
<dbReference type="InterPro" id="IPR045626">
    <property type="entry name" value="PGDH_ASB_dom"/>
</dbReference>
<gene>
    <name evidence="8" type="ORF">UFOPK1704_00212</name>
</gene>
<dbReference type="GO" id="GO:0004617">
    <property type="term" value="F:phosphoglycerate dehydrogenase activity"/>
    <property type="evidence" value="ECO:0007669"/>
    <property type="project" value="UniProtKB-EC"/>
</dbReference>
<dbReference type="AlphaFoldDB" id="A0A6J6DQI9"/>
<dbReference type="InterPro" id="IPR002912">
    <property type="entry name" value="ACT_dom"/>
</dbReference>
<dbReference type="GO" id="GO:0006564">
    <property type="term" value="P:L-serine biosynthetic process"/>
    <property type="evidence" value="ECO:0007669"/>
    <property type="project" value="InterPro"/>
</dbReference>
<dbReference type="SUPFAM" id="SSF52283">
    <property type="entry name" value="Formate/glycerate dehydrogenase catalytic domain-like"/>
    <property type="match status" value="1"/>
</dbReference>
<dbReference type="GO" id="GO:0051287">
    <property type="term" value="F:NAD binding"/>
    <property type="evidence" value="ECO:0007669"/>
    <property type="project" value="InterPro"/>
</dbReference>
<evidence type="ECO:0000256" key="6">
    <source>
        <dbReference type="ARBA" id="ARBA00048731"/>
    </source>
</evidence>
<comment type="similarity">
    <text evidence="2">Belongs to the D-isomer specific 2-hydroxyacid dehydrogenase family.</text>
</comment>
<accession>A0A6J6DQI9</accession>
<dbReference type="InterPro" id="IPR029753">
    <property type="entry name" value="D-isomer_DH_CS"/>
</dbReference>
<dbReference type="SUPFAM" id="SSF51735">
    <property type="entry name" value="NAD(P)-binding Rossmann-fold domains"/>
    <property type="match status" value="1"/>
</dbReference>